<gene>
    <name evidence="1" type="ORF">EYF80_007409</name>
</gene>
<evidence type="ECO:0000313" key="2">
    <source>
        <dbReference type="Proteomes" id="UP000314294"/>
    </source>
</evidence>
<keyword evidence="2" id="KW-1185">Reference proteome</keyword>
<organism evidence="1 2">
    <name type="scientific">Liparis tanakae</name>
    <name type="common">Tanaka's snailfish</name>
    <dbReference type="NCBI Taxonomy" id="230148"/>
    <lineage>
        <taxon>Eukaryota</taxon>
        <taxon>Metazoa</taxon>
        <taxon>Chordata</taxon>
        <taxon>Craniata</taxon>
        <taxon>Vertebrata</taxon>
        <taxon>Euteleostomi</taxon>
        <taxon>Actinopterygii</taxon>
        <taxon>Neopterygii</taxon>
        <taxon>Teleostei</taxon>
        <taxon>Neoteleostei</taxon>
        <taxon>Acanthomorphata</taxon>
        <taxon>Eupercaria</taxon>
        <taxon>Perciformes</taxon>
        <taxon>Cottioidei</taxon>
        <taxon>Cottales</taxon>
        <taxon>Liparidae</taxon>
        <taxon>Liparis</taxon>
    </lineage>
</organism>
<accession>A0A4Z2IXS5</accession>
<comment type="caution">
    <text evidence="1">The sequence shown here is derived from an EMBL/GenBank/DDBJ whole genome shotgun (WGS) entry which is preliminary data.</text>
</comment>
<protein>
    <submittedName>
        <fullName evidence="1">Uncharacterized protein</fullName>
    </submittedName>
</protein>
<sequence>MDDAGWAQRLQITTLRTTTRFKWGLRVQGRCVPSSTRQQLMLAGHSRLGTLGTLGTSGTSDSLQPHPNMCLRPLNKTVDIWRRVTYIPRSKKKQNRAEDSAGRELTAAGTTASAKHLSYMLSHREEAKYGVQRGSLLQPFEHSEHREHSNEKLSGAVICAN</sequence>
<evidence type="ECO:0000313" key="1">
    <source>
        <dbReference type="EMBL" id="TNN82288.1"/>
    </source>
</evidence>
<dbReference type="Proteomes" id="UP000314294">
    <property type="component" value="Unassembled WGS sequence"/>
</dbReference>
<dbReference type="EMBL" id="SRLO01000040">
    <property type="protein sequence ID" value="TNN82288.1"/>
    <property type="molecule type" value="Genomic_DNA"/>
</dbReference>
<reference evidence="1 2" key="1">
    <citation type="submission" date="2019-03" db="EMBL/GenBank/DDBJ databases">
        <title>First draft genome of Liparis tanakae, snailfish: a comprehensive survey of snailfish specific genes.</title>
        <authorList>
            <person name="Kim W."/>
            <person name="Song I."/>
            <person name="Jeong J.-H."/>
            <person name="Kim D."/>
            <person name="Kim S."/>
            <person name="Ryu S."/>
            <person name="Song J.Y."/>
            <person name="Lee S.K."/>
        </authorList>
    </citation>
    <scope>NUCLEOTIDE SEQUENCE [LARGE SCALE GENOMIC DNA]</scope>
    <source>
        <tissue evidence="1">Muscle</tissue>
    </source>
</reference>
<dbReference type="AlphaFoldDB" id="A0A4Z2IXS5"/>
<proteinExistence type="predicted"/>
<name>A0A4Z2IXS5_9TELE</name>